<comment type="caution">
    <text evidence="1">The sequence shown here is derived from an EMBL/GenBank/DDBJ whole genome shotgun (WGS) entry which is preliminary data.</text>
</comment>
<proteinExistence type="predicted"/>
<name>A0A1D1W8I5_RAMVA</name>
<dbReference type="Proteomes" id="UP000186922">
    <property type="component" value="Unassembled WGS sequence"/>
</dbReference>
<evidence type="ECO:0000313" key="2">
    <source>
        <dbReference type="Proteomes" id="UP000186922"/>
    </source>
</evidence>
<evidence type="ECO:0000313" key="1">
    <source>
        <dbReference type="EMBL" id="GAV07379.1"/>
    </source>
</evidence>
<keyword evidence="2" id="KW-1185">Reference proteome</keyword>
<organism evidence="1 2">
    <name type="scientific">Ramazzottius varieornatus</name>
    <name type="common">Water bear</name>
    <name type="synonym">Tardigrade</name>
    <dbReference type="NCBI Taxonomy" id="947166"/>
    <lineage>
        <taxon>Eukaryota</taxon>
        <taxon>Metazoa</taxon>
        <taxon>Ecdysozoa</taxon>
        <taxon>Tardigrada</taxon>
        <taxon>Eutardigrada</taxon>
        <taxon>Parachela</taxon>
        <taxon>Hypsibioidea</taxon>
        <taxon>Ramazzottiidae</taxon>
        <taxon>Ramazzottius</taxon>
    </lineage>
</organism>
<accession>A0A1D1W8I5</accession>
<sequence>MYSELSRRRSVPCEILLTPLYWLLHHLRSSNFVDVLDEKLIALLKCFCKLPDLTTEVLLSRVADSPFPV</sequence>
<dbReference type="AlphaFoldDB" id="A0A1D1W8I5"/>
<dbReference type="EMBL" id="BDGG01000015">
    <property type="protein sequence ID" value="GAV07379.1"/>
    <property type="molecule type" value="Genomic_DNA"/>
</dbReference>
<gene>
    <name evidence="1" type="primary">RvY_17218-1</name>
    <name evidence="1" type="synonym">RvY_17218.1</name>
    <name evidence="1" type="ORF">RvY_17218</name>
</gene>
<protein>
    <submittedName>
        <fullName evidence="1">Uncharacterized protein</fullName>
    </submittedName>
</protein>
<reference evidence="1 2" key="1">
    <citation type="journal article" date="2016" name="Nat. Commun.">
        <title>Extremotolerant tardigrade genome and improved radiotolerance of human cultured cells by tardigrade-unique protein.</title>
        <authorList>
            <person name="Hashimoto T."/>
            <person name="Horikawa D.D."/>
            <person name="Saito Y."/>
            <person name="Kuwahara H."/>
            <person name="Kozuka-Hata H."/>
            <person name="Shin-I T."/>
            <person name="Minakuchi Y."/>
            <person name="Ohishi K."/>
            <person name="Motoyama A."/>
            <person name="Aizu T."/>
            <person name="Enomoto A."/>
            <person name="Kondo K."/>
            <person name="Tanaka S."/>
            <person name="Hara Y."/>
            <person name="Koshikawa S."/>
            <person name="Sagara H."/>
            <person name="Miura T."/>
            <person name="Yokobori S."/>
            <person name="Miyagawa K."/>
            <person name="Suzuki Y."/>
            <person name="Kubo T."/>
            <person name="Oyama M."/>
            <person name="Kohara Y."/>
            <person name="Fujiyama A."/>
            <person name="Arakawa K."/>
            <person name="Katayama T."/>
            <person name="Toyoda A."/>
            <person name="Kunieda T."/>
        </authorList>
    </citation>
    <scope>NUCLEOTIDE SEQUENCE [LARGE SCALE GENOMIC DNA]</scope>
    <source>
        <strain evidence="1 2">YOKOZUNA-1</strain>
    </source>
</reference>